<protein>
    <recommendedName>
        <fullName evidence="3">Lipoprotein</fullName>
    </recommendedName>
</protein>
<organism evidence="1 2">
    <name type="scientific">Enteractinococcus fodinae</name>
    <dbReference type="NCBI Taxonomy" id="684663"/>
    <lineage>
        <taxon>Bacteria</taxon>
        <taxon>Bacillati</taxon>
        <taxon>Actinomycetota</taxon>
        <taxon>Actinomycetes</taxon>
        <taxon>Micrococcales</taxon>
        <taxon>Micrococcaceae</taxon>
    </lineage>
</organism>
<evidence type="ECO:0000313" key="2">
    <source>
        <dbReference type="Proteomes" id="UP001183794"/>
    </source>
</evidence>
<proteinExistence type="predicted"/>
<evidence type="ECO:0000313" key="1">
    <source>
        <dbReference type="EMBL" id="MDR7347371.1"/>
    </source>
</evidence>
<evidence type="ECO:0008006" key="3">
    <source>
        <dbReference type="Google" id="ProtNLM"/>
    </source>
</evidence>
<sequence>MTQTMSPPPRLWTATGLGIVAALTLSSCGGGPPALTEIATEARQSMEDATSFTYTVTDPDGVHGDELELGEFSSHTDQVNYNILLEMPQADVEVRAVDESNAFLRLNLKDESLSEILGNVDTDGQWIEVPEAEQEDLSEYTQDFDSIIETTFSLIEGLSEEELDTIEVEETELDGQAVYKYVVPATADGETVHYTGAETVEFYFLQETSDLVQVDASTGDSTATHGFSDMDAVEVFEAPPEDEISDLEWSF</sequence>
<dbReference type="Proteomes" id="UP001183794">
    <property type="component" value="Unassembled WGS sequence"/>
</dbReference>
<dbReference type="Gene3D" id="2.50.20.20">
    <property type="match status" value="1"/>
</dbReference>
<reference evidence="1 2" key="1">
    <citation type="submission" date="2023-07" db="EMBL/GenBank/DDBJ databases">
        <title>Sequencing the genomes of 1000 actinobacteria strains.</title>
        <authorList>
            <person name="Klenk H.-P."/>
        </authorList>
    </citation>
    <scope>NUCLEOTIDE SEQUENCE [LARGE SCALE GENOMIC DNA]</scope>
    <source>
        <strain evidence="1 2">DSM 22966</strain>
    </source>
</reference>
<comment type="caution">
    <text evidence="1">The sequence shown here is derived from an EMBL/GenBank/DDBJ whole genome shotgun (WGS) entry which is preliminary data.</text>
</comment>
<gene>
    <name evidence="1" type="ORF">J2S62_001628</name>
</gene>
<accession>A0ABU2B260</accession>
<dbReference type="EMBL" id="JAVDYJ010000001">
    <property type="protein sequence ID" value="MDR7347371.1"/>
    <property type="molecule type" value="Genomic_DNA"/>
</dbReference>
<keyword evidence="2" id="KW-1185">Reference proteome</keyword>
<name>A0ABU2B260_9MICC</name>